<dbReference type="GO" id="GO:0034362">
    <property type="term" value="C:low-density lipoprotein particle"/>
    <property type="evidence" value="ECO:0007669"/>
    <property type="project" value="TreeGrafter"/>
</dbReference>
<keyword evidence="10" id="KW-1185">Reference proteome</keyword>
<name>A0A3P8TSW6_AMPPE</name>
<dbReference type="GO" id="GO:0034361">
    <property type="term" value="C:very-low-density lipoprotein particle"/>
    <property type="evidence" value="ECO:0007669"/>
    <property type="project" value="TreeGrafter"/>
</dbReference>
<dbReference type="GO" id="GO:0120020">
    <property type="term" value="F:cholesterol transfer activity"/>
    <property type="evidence" value="ECO:0007669"/>
    <property type="project" value="TreeGrafter"/>
</dbReference>
<dbReference type="Pfam" id="PF01347">
    <property type="entry name" value="Vitellogenin_N"/>
    <property type="match status" value="1"/>
</dbReference>
<reference evidence="9" key="2">
    <citation type="submission" date="2025-08" db="UniProtKB">
        <authorList>
            <consortium name="Ensembl"/>
        </authorList>
    </citation>
    <scope>IDENTIFICATION</scope>
</reference>
<keyword evidence="6" id="KW-0325">Glycoprotein</keyword>
<keyword evidence="3" id="KW-0964">Secreted</keyword>
<keyword evidence="5" id="KW-0445">Lipid transport</keyword>
<dbReference type="InterPro" id="IPR052418">
    <property type="entry name" value="Apolipoprotein_B"/>
</dbReference>
<dbReference type="Gene3D" id="1.25.10.20">
    <property type="entry name" value="Vitellinogen, superhelical"/>
    <property type="match status" value="1"/>
</dbReference>
<evidence type="ECO:0000256" key="1">
    <source>
        <dbReference type="ARBA" id="ARBA00004613"/>
    </source>
</evidence>
<dbReference type="SUPFAM" id="SSF48431">
    <property type="entry name" value="Lipovitellin-phosvitin complex, superhelical domain"/>
    <property type="match status" value="1"/>
</dbReference>
<keyword evidence="4" id="KW-0732">Signal</keyword>
<dbReference type="GO" id="GO:0006642">
    <property type="term" value="P:triglyceride mobilization"/>
    <property type="evidence" value="ECO:0007669"/>
    <property type="project" value="TreeGrafter"/>
</dbReference>
<sequence>EDGETTTVLNFKRGIVSALAVPLVEEKKNKRMPTIHGKCKTYYTINAREDIATDISLERDLSRCDKFNPIRDHTSPLALISGMHYPLSQLIRSSQTCNYKFDNEKKHMTSGSCTENHILIPFSHKGQYGVTNIGKQELTLVQVAPHNDRVFDHNDIMKELHMDAVEDKSVVQDKDAALNLLRELATLPETDGERRAHLFQMLVSMVRGMKTETLTPAVPEALEVSRVLTYQVLAQCGTPECSSAIMHILRTFDTASLEVDAAVFAMGIMSNPSALLIHDLLEMAKYKTSKPIMYALSNVVKRFYKQEGKLIPEIFSVAEFMAAQLGDCTGDKDNTFMTLRVIGNMAPAVIPAGPALRGVVMQCVNQPAASPAVQQAAIQVFRLTPVPEEVRDVFMQALLDSTSPMQKRIAAYLVLMKDPRPSELTQLANALPSEQDQQVKSFVISHITNILSSSGPETQELRQKIHDALQGNEIGTIMDPTKFSRNYKIGSLEGNMIFEDTSYLPKEVMLEMTLKAFGFDIDMMEIGMEGKGFEPTVDALFGENGFFPDTALKTMYFVSDNMPQRVNEILRDLIPSLRKKQTSQNLMREIGRNFNKLVRELKSAESPEAMVYLRLLGNELGYLRTNEMEEMAYSAAMMIDSMLKMFPADLMKALMTKADNSIFAHYIFMDNEFFLPTVTGVPLRVSLSGTFTPGIKGGLKIARDMTEVTFMPSAGIEFMTRIGSHIPEYVNSGLEMHTNMFHESGLNAKLSVKSGHFKLTIPAPSGPTKLIKMTNNLVAVTGSEVKTIPPMVMDKVDVRECTPVFAGMKYCSELQYTDAFSQETAPYFPFTGDSKFAVEFHPTGEVTEYTATVEYELLKEGEEGRQKVDSVNFILRAEGNVFFSHKTTASLLVPSINGDATVTANMKRDEELELEVKSDIKFWDMRSEQEIDMKYANNYMEKYGADYPYIQNFRVPDMPEISLPDTLFLNAEAKGVYYFNDDRITILIPLPLGGKSTEDLKFPPALTTPSVSLPQFGLEIVSMEIPIPEFIVPESFTLSIPRFGKAEVSTVMKSNLYDMEASMAVGKDVVETPSYSAKFDVTGTSPIEILSVKMEGSGMLATTDSIKAQLKSSLAHKFIEATFSITEDATITDKINLKSSSKMEAKSPFGLNVVLEHNGMFGINTEEMSADNNFEGKFAAGPIYGKTTSTQSLNIFPFRPEAKLDSTVQLDSTFVKVHNTIAATLLNGEFSAVSNTNAFEDTFTHVADLSFKDSKLSLKCDANAFAFGMKIRNHAEASAGASEMTMKMETNADHSDNRVYSLLTASLDVNGLAVNSDASVKILENEATHKASLKMNKDGLTTSGTTTLQSPLSFENTFDVSYADMSANAKCSTTGKLFGTHMSHNTELEVIGLAARISNDARFNSQPVRFDHTIRCSIVPFDFNLDAIFNADGDMTVYGKHSAQLYGKFLVKAQPLAFASSHECRASVNQQLNNGLSLETTVDNKMDTVLSLQEQKTSFRMKSKLNEHAFNQDISIYNTAEGTGIEASGTILTNIINSVSADNQEFAISGFLKYDKNRDYHIIHLPLIENLPAFLENIKGFVVRLAEALQDYINNDEVMAKLEALPEQISDFVAQMNIEDKAIHLKQEIKVAEIIKSVKDISSQVVFDNFKALAQFLKEETTNLDIKAKISSYLEFPVEKLVKSLQVPEIKLPSIPSEIMVPSFGKLYGEMRFHTPIYTLKTTAELQNSTEKETTPQFMGFFASQGTSPSFEILNYKLESTGRIAIAKRSRIVLAETLKFDHETQAKTTVKVTTAPYTANFMNTAYIGMVGGMSASLETTYNHVVDLPFANVKSEATMTQKSVARQDGNTLTLTADNSCNGKINDHTGNHNSKLHLSFTPSISTLTFSGDTDSSILKMKQLIGAELGTFSYFKFNVRNEAEAPLIKNSLLVANGLVSLPDMKVELKANHDTEVSGAVSGVLSNAITITGRPIEFVSEFQNKANAKVNIFESLTAKIDLQNDYSANFNPYSQQMNTVILARLNQYKTFCNFTLDNNVNEAGIFVAMDGEANLDFLKYPISIPEIDLPFVDFHTPAISDLNLYEQIGMENILTTTEQTVDVHAKIVYKKSRSAPLVDMMGLVQIPSMGNVITELSFKSAIINLNVNAEMDAEDDLNVRLGATTASVFEPLKAKLDGTTSLTTKRGIKLANSLSLENPHIEGTHDSTISVSTDTWETDMSVATVAKIALPVLNMEVNQNLVADTKTKANAVSSFNVKGDFNIPMITAAGKAEVNHNLKMEGTFEYVSMESSTRGNMDGTVFEEYQVLGVLDNEANLYLNSDGLRSTSKVTADAKLNSGTTKVIGMDVNENLEIEASLSRVYAVLKYTGNNEANMFNFNTKGKHIVQATIDFAPTSSLTADVEIDMSQPTSLGDFTIFEKTVAEVTAAKQKISTNAKFASPVYATNMVVEVEGSVPVFKVIYKSSATCPIVILEYDMDGELMKIP</sequence>
<evidence type="ECO:0000256" key="4">
    <source>
        <dbReference type="ARBA" id="ARBA00022729"/>
    </source>
</evidence>
<accession>A0A3P8TSW6</accession>
<dbReference type="InterPro" id="IPR001747">
    <property type="entry name" value="Vitellogenin_N"/>
</dbReference>
<dbReference type="GO" id="GO:0034359">
    <property type="term" value="C:mature chylomicron"/>
    <property type="evidence" value="ECO:0007669"/>
    <property type="project" value="TreeGrafter"/>
</dbReference>
<evidence type="ECO:0000313" key="10">
    <source>
        <dbReference type="Proteomes" id="UP000265080"/>
    </source>
</evidence>
<dbReference type="InterPro" id="IPR011030">
    <property type="entry name" value="Lipovitellin_superhlx_dom"/>
</dbReference>
<feature type="domain" description="Vitellogenin" evidence="8">
    <location>
        <begin position="1"/>
        <end position="540"/>
    </location>
</feature>
<dbReference type="PANTHER" id="PTHR13769:SF5">
    <property type="entry name" value="APOLIPOPROTEIN B-100-RELATED"/>
    <property type="match status" value="1"/>
</dbReference>
<proteinExistence type="predicted"/>
<evidence type="ECO:0000259" key="8">
    <source>
        <dbReference type="PROSITE" id="PS51211"/>
    </source>
</evidence>
<evidence type="ECO:0000256" key="7">
    <source>
        <dbReference type="PROSITE-ProRule" id="PRU00557"/>
    </source>
</evidence>
<dbReference type="GeneTree" id="ENSGT00590000083139"/>
<dbReference type="SUPFAM" id="SSF56968">
    <property type="entry name" value="Lipovitellin-phosvitin complex, beta-sheet shell regions"/>
    <property type="match status" value="2"/>
</dbReference>
<dbReference type="SMART" id="SM00638">
    <property type="entry name" value="LPD_N"/>
    <property type="match status" value="1"/>
</dbReference>
<evidence type="ECO:0000256" key="2">
    <source>
        <dbReference type="ARBA" id="ARBA00022448"/>
    </source>
</evidence>
<dbReference type="PROSITE" id="PS51211">
    <property type="entry name" value="VITELLOGENIN"/>
    <property type="match status" value="1"/>
</dbReference>
<evidence type="ECO:0000256" key="3">
    <source>
        <dbReference type="ARBA" id="ARBA00022525"/>
    </source>
</evidence>
<dbReference type="Proteomes" id="UP000265080">
    <property type="component" value="Chromosome 11"/>
</dbReference>
<reference evidence="9 10" key="1">
    <citation type="submission" date="2018-03" db="EMBL/GenBank/DDBJ databases">
        <title>Finding Nemo's genes: A chromosome-scale reference assembly of the genome of the orange clownfish Amphiprion percula.</title>
        <authorList>
            <person name="Lehmann R."/>
        </authorList>
    </citation>
    <scope>NUCLEOTIDE SEQUENCE</scope>
</reference>
<dbReference type="Pfam" id="PF09172">
    <property type="entry name" value="Vit_open_b-sht"/>
    <property type="match status" value="1"/>
</dbReference>
<evidence type="ECO:0000256" key="6">
    <source>
        <dbReference type="ARBA" id="ARBA00023180"/>
    </source>
</evidence>
<dbReference type="GO" id="GO:0042953">
    <property type="term" value="P:lipoprotein transport"/>
    <property type="evidence" value="ECO:0007669"/>
    <property type="project" value="TreeGrafter"/>
</dbReference>
<dbReference type="GO" id="GO:0050750">
    <property type="term" value="F:low-density lipoprotein particle receptor binding"/>
    <property type="evidence" value="ECO:0007669"/>
    <property type="project" value="TreeGrafter"/>
</dbReference>
<keyword evidence="2" id="KW-0813">Transport</keyword>
<dbReference type="Pfam" id="PF06448">
    <property type="entry name" value="DUF1081"/>
    <property type="match status" value="1"/>
</dbReference>
<dbReference type="PANTHER" id="PTHR13769">
    <property type="entry name" value="APOLIPOPROTEIN B"/>
    <property type="match status" value="1"/>
</dbReference>
<dbReference type="SMART" id="SM01169">
    <property type="entry name" value="DUF1943"/>
    <property type="match status" value="1"/>
</dbReference>
<dbReference type="Gene3D" id="2.30.230.10">
    <property type="entry name" value="Lipovitellin, beta-sheet shell regions, chain A"/>
    <property type="match status" value="1"/>
</dbReference>
<dbReference type="Ensembl" id="ENSAPET00000029989.1">
    <property type="protein sequence ID" value="ENSAPEP00000029210.1"/>
    <property type="gene ID" value="ENSAPEG00000020519.1"/>
</dbReference>
<dbReference type="InterPro" id="IPR015819">
    <property type="entry name" value="Lipid_transp_b-sht_shell"/>
</dbReference>
<evidence type="ECO:0000256" key="5">
    <source>
        <dbReference type="ARBA" id="ARBA00023055"/>
    </source>
</evidence>
<comment type="caution">
    <text evidence="7">Lacks conserved residue(s) required for the propagation of feature annotation.</text>
</comment>
<dbReference type="Gene3D" id="2.20.80.10">
    <property type="entry name" value="Lipovitellin-phosvitin complex, chain A, domain 4"/>
    <property type="match status" value="1"/>
</dbReference>
<dbReference type="InterPro" id="IPR009454">
    <property type="entry name" value="Lipid_transpt_open_b-sht"/>
</dbReference>
<dbReference type="InterPro" id="IPR015816">
    <property type="entry name" value="Vitellinogen_b-sht_N"/>
</dbReference>
<dbReference type="GO" id="GO:0030301">
    <property type="term" value="P:cholesterol transport"/>
    <property type="evidence" value="ECO:0007669"/>
    <property type="project" value="TreeGrafter"/>
</dbReference>
<dbReference type="InterPro" id="IPR015255">
    <property type="entry name" value="Vitellinogen_open_b-sht"/>
</dbReference>
<organism evidence="9 10">
    <name type="scientific">Amphiprion percula</name>
    <name type="common">Orange clownfish</name>
    <name type="synonym">Lutjanus percula</name>
    <dbReference type="NCBI Taxonomy" id="161767"/>
    <lineage>
        <taxon>Eukaryota</taxon>
        <taxon>Metazoa</taxon>
        <taxon>Chordata</taxon>
        <taxon>Craniata</taxon>
        <taxon>Vertebrata</taxon>
        <taxon>Euteleostomi</taxon>
        <taxon>Actinopterygii</taxon>
        <taxon>Neopterygii</taxon>
        <taxon>Teleostei</taxon>
        <taxon>Neoteleostei</taxon>
        <taxon>Acanthomorphata</taxon>
        <taxon>Ovalentaria</taxon>
        <taxon>Pomacentridae</taxon>
        <taxon>Amphiprion</taxon>
    </lineage>
</organism>
<protein>
    <recommendedName>
        <fullName evidence="8">Vitellogenin domain-containing protein</fullName>
    </recommendedName>
</protein>
<evidence type="ECO:0000313" key="9">
    <source>
        <dbReference type="Ensembl" id="ENSAPEP00000029210.1"/>
    </source>
</evidence>
<reference evidence="9" key="3">
    <citation type="submission" date="2025-09" db="UniProtKB">
        <authorList>
            <consortium name="Ensembl"/>
        </authorList>
    </citation>
    <scope>IDENTIFICATION</scope>
</reference>
<comment type="subcellular location">
    <subcellularLocation>
        <location evidence="1">Secreted</location>
    </subcellularLocation>
</comment>
<dbReference type="GO" id="GO:0042632">
    <property type="term" value="P:cholesterol homeostasis"/>
    <property type="evidence" value="ECO:0007669"/>
    <property type="project" value="TreeGrafter"/>
</dbReference>